<dbReference type="PANTHER" id="PTHR46791:SF4">
    <property type="match status" value="1"/>
</dbReference>
<evidence type="ECO:0000313" key="2">
    <source>
        <dbReference type="EMBL" id="CAH3129189.1"/>
    </source>
</evidence>
<dbReference type="InterPro" id="IPR036397">
    <property type="entry name" value="RNaseH_sf"/>
</dbReference>
<comment type="caution">
    <text evidence="2">The sequence shown here is derived from an EMBL/GenBank/DDBJ whole genome shotgun (WGS) entry which is preliminary data.</text>
</comment>
<dbReference type="Pfam" id="PF24764">
    <property type="entry name" value="rva_4"/>
    <property type="match status" value="1"/>
</dbReference>
<reference evidence="2 3" key="1">
    <citation type="submission" date="2022-05" db="EMBL/GenBank/DDBJ databases">
        <authorList>
            <consortium name="Genoscope - CEA"/>
            <person name="William W."/>
        </authorList>
    </citation>
    <scope>NUCLEOTIDE SEQUENCE [LARGE SCALE GENOMIC DNA]</scope>
</reference>
<dbReference type="PANTHER" id="PTHR46791">
    <property type="entry name" value="EXPRESSED PROTEIN"/>
    <property type="match status" value="1"/>
</dbReference>
<sequence>MPVYLHASDNNRSCTVLQLFIKAVEEYGLPSRVRCDQGGENFDVGTYMLELRGTGRGSIIAGKSTHNQRIERLWRDVFEGCLDLFYQIFNFLERNGFLDVLDDVQMWSLHYVYVPILNRHLEAWKNAWIYHPLRTEGNKSPLQLWIHGLSHTMLMTSGDQVQVIG</sequence>
<name>A0ABN8P0G9_9CNID</name>
<protein>
    <recommendedName>
        <fullName evidence="1">Integrase core domain-containing protein</fullName>
    </recommendedName>
</protein>
<dbReference type="SUPFAM" id="SSF53098">
    <property type="entry name" value="Ribonuclease H-like"/>
    <property type="match status" value="1"/>
</dbReference>
<evidence type="ECO:0000259" key="1">
    <source>
        <dbReference type="Pfam" id="PF24764"/>
    </source>
</evidence>
<feature type="domain" description="Integrase core" evidence="1">
    <location>
        <begin position="3"/>
        <end position="152"/>
    </location>
</feature>
<organism evidence="2 3">
    <name type="scientific">Porites lobata</name>
    <dbReference type="NCBI Taxonomy" id="104759"/>
    <lineage>
        <taxon>Eukaryota</taxon>
        <taxon>Metazoa</taxon>
        <taxon>Cnidaria</taxon>
        <taxon>Anthozoa</taxon>
        <taxon>Hexacorallia</taxon>
        <taxon>Scleractinia</taxon>
        <taxon>Fungiina</taxon>
        <taxon>Poritidae</taxon>
        <taxon>Porites</taxon>
    </lineage>
</organism>
<gene>
    <name evidence="2" type="ORF">PLOB_00034017</name>
</gene>
<keyword evidence="3" id="KW-1185">Reference proteome</keyword>
<proteinExistence type="predicted"/>
<dbReference type="InterPro" id="IPR012337">
    <property type="entry name" value="RNaseH-like_sf"/>
</dbReference>
<dbReference type="Proteomes" id="UP001159405">
    <property type="component" value="Unassembled WGS sequence"/>
</dbReference>
<accession>A0ABN8P0G9</accession>
<feature type="non-terminal residue" evidence="2">
    <location>
        <position position="165"/>
    </location>
</feature>
<evidence type="ECO:0000313" key="3">
    <source>
        <dbReference type="Proteomes" id="UP001159405"/>
    </source>
</evidence>
<dbReference type="InterPro" id="IPR058913">
    <property type="entry name" value="Integrase_dom_put"/>
</dbReference>
<dbReference type="Gene3D" id="3.30.420.10">
    <property type="entry name" value="Ribonuclease H-like superfamily/Ribonuclease H"/>
    <property type="match status" value="1"/>
</dbReference>
<dbReference type="EMBL" id="CALNXK010000046">
    <property type="protein sequence ID" value="CAH3129189.1"/>
    <property type="molecule type" value="Genomic_DNA"/>
</dbReference>